<evidence type="ECO:0000256" key="1">
    <source>
        <dbReference type="SAM" id="MobiDB-lite"/>
    </source>
</evidence>
<protein>
    <submittedName>
        <fullName evidence="2">Uncharacterized protein</fullName>
    </submittedName>
</protein>
<dbReference type="ExpressionAtlas" id="A0A654ESF1">
    <property type="expression patterns" value="differential"/>
</dbReference>
<dbReference type="AlphaFoldDB" id="A0A654ESF1"/>
<sequence length="142" mass="15902">MELRVSTQEEGKGGAGGCQISRGEGVVMRPSGRWKTRGDAQVQKEITWSLLNPLPYSPRGEALEQLLNQLFIAPEGNQRILLAHRGSNRAATRQFIHSPRGEPEEKQLFYCLRGEPEEATDNHSTLYSTFHSIKANGFYLTC</sequence>
<dbReference type="Proteomes" id="UP000426265">
    <property type="component" value="Unassembled WGS sequence"/>
</dbReference>
<dbReference type="EMBL" id="CACRSJ010000105">
    <property type="protein sequence ID" value="VYS52229.1"/>
    <property type="molecule type" value="Genomic_DNA"/>
</dbReference>
<organism evidence="2 3">
    <name type="scientific">Arabidopsis thaliana</name>
    <name type="common">Mouse-ear cress</name>
    <dbReference type="NCBI Taxonomy" id="3702"/>
    <lineage>
        <taxon>Eukaryota</taxon>
        <taxon>Viridiplantae</taxon>
        <taxon>Streptophyta</taxon>
        <taxon>Embryophyta</taxon>
        <taxon>Tracheophyta</taxon>
        <taxon>Spermatophyta</taxon>
        <taxon>Magnoliopsida</taxon>
        <taxon>eudicotyledons</taxon>
        <taxon>Gunneridae</taxon>
        <taxon>Pentapetalae</taxon>
        <taxon>rosids</taxon>
        <taxon>malvids</taxon>
        <taxon>Brassicales</taxon>
        <taxon>Brassicaceae</taxon>
        <taxon>Camelineae</taxon>
        <taxon>Arabidopsis</taxon>
    </lineage>
</organism>
<feature type="region of interest" description="Disordered" evidence="1">
    <location>
        <begin position="1"/>
        <end position="22"/>
    </location>
</feature>
<evidence type="ECO:0000313" key="2">
    <source>
        <dbReference type="EMBL" id="VYS52229.1"/>
    </source>
</evidence>
<accession>A0A654ESF1</accession>
<gene>
    <name evidence="2" type="ORF">AN1_LOCUS7691</name>
</gene>
<reference evidence="2 3" key="1">
    <citation type="submission" date="2019-11" db="EMBL/GenBank/DDBJ databases">
        <authorList>
            <person name="Jiao W.-B."/>
            <person name="Schneeberger K."/>
        </authorList>
    </citation>
    <scope>NUCLEOTIDE SEQUENCE [LARGE SCALE GENOMIC DNA]</scope>
    <source>
        <strain evidence="3">cv. An-1</strain>
    </source>
</reference>
<proteinExistence type="predicted"/>
<name>A0A654ESF1_ARATH</name>
<evidence type="ECO:0000313" key="3">
    <source>
        <dbReference type="Proteomes" id="UP000426265"/>
    </source>
</evidence>
<feature type="compositionally biased region" description="Basic and acidic residues" evidence="1">
    <location>
        <begin position="1"/>
        <end position="12"/>
    </location>
</feature>